<organism evidence="2 3">
    <name type="scientific">Urochloa decumbens</name>
    <dbReference type="NCBI Taxonomy" id="240449"/>
    <lineage>
        <taxon>Eukaryota</taxon>
        <taxon>Viridiplantae</taxon>
        <taxon>Streptophyta</taxon>
        <taxon>Embryophyta</taxon>
        <taxon>Tracheophyta</taxon>
        <taxon>Spermatophyta</taxon>
        <taxon>Magnoliopsida</taxon>
        <taxon>Liliopsida</taxon>
        <taxon>Poales</taxon>
        <taxon>Poaceae</taxon>
        <taxon>PACMAD clade</taxon>
        <taxon>Panicoideae</taxon>
        <taxon>Panicodae</taxon>
        <taxon>Paniceae</taxon>
        <taxon>Melinidinae</taxon>
        <taxon>Urochloa</taxon>
    </lineage>
</organism>
<name>A0ABC8ZD52_9POAL</name>
<dbReference type="Proteomes" id="UP001497457">
    <property type="component" value="Chromosome 18b"/>
</dbReference>
<evidence type="ECO:0000313" key="3">
    <source>
        <dbReference type="Proteomes" id="UP001497457"/>
    </source>
</evidence>
<reference evidence="2 3" key="2">
    <citation type="submission" date="2024-10" db="EMBL/GenBank/DDBJ databases">
        <authorList>
            <person name="Ryan C."/>
        </authorList>
    </citation>
    <scope>NUCLEOTIDE SEQUENCE [LARGE SCALE GENOMIC DNA]</scope>
</reference>
<dbReference type="InterPro" id="IPR007750">
    <property type="entry name" value="DUF674"/>
</dbReference>
<evidence type="ECO:0000313" key="2">
    <source>
        <dbReference type="EMBL" id="CAL4958232.1"/>
    </source>
</evidence>
<dbReference type="AlphaFoldDB" id="A0ABC8ZD52"/>
<reference evidence="3" key="1">
    <citation type="submission" date="2024-06" db="EMBL/GenBank/DDBJ databases">
        <authorList>
            <person name="Ryan C."/>
        </authorList>
    </citation>
    <scope>NUCLEOTIDE SEQUENCE [LARGE SCALE GENOMIC DNA]</scope>
</reference>
<accession>A0ABC8ZD52</accession>
<dbReference type="EMBL" id="OZ075128">
    <property type="protein sequence ID" value="CAL4958232.1"/>
    <property type="molecule type" value="Genomic_DNA"/>
</dbReference>
<keyword evidence="3" id="KW-1185">Reference proteome</keyword>
<proteinExistence type="predicted"/>
<dbReference type="Pfam" id="PF05056">
    <property type="entry name" value="DUF674"/>
    <property type="match status" value="3"/>
</dbReference>
<protein>
    <recommendedName>
        <fullName evidence="4">DUF674 family protein</fullName>
    </recommendedName>
</protein>
<feature type="region of interest" description="Disordered" evidence="1">
    <location>
        <begin position="301"/>
        <end position="322"/>
    </location>
</feature>
<dbReference type="PANTHER" id="PTHR33103">
    <property type="entry name" value="OS01G0153900 PROTEIN"/>
    <property type="match status" value="1"/>
</dbReference>
<dbReference type="PANTHER" id="PTHR33103:SF53">
    <property type="entry name" value="DUF674 FAMILY PROTEIN"/>
    <property type="match status" value="1"/>
</dbReference>
<feature type="region of interest" description="Disordered" evidence="1">
    <location>
        <begin position="104"/>
        <end position="160"/>
    </location>
</feature>
<evidence type="ECO:0008006" key="4">
    <source>
        <dbReference type="Google" id="ProtNLM"/>
    </source>
</evidence>
<feature type="compositionally biased region" description="Low complexity" evidence="1">
    <location>
        <begin position="110"/>
        <end position="135"/>
    </location>
</feature>
<evidence type="ECO:0000256" key="1">
    <source>
        <dbReference type="SAM" id="MobiDB-lite"/>
    </source>
</evidence>
<sequence>MKLLIDTKARRVLFAEASKDVVDFLFSLLALPGATAVKLVGTDAMVGSVGNLYASVAKLDATYVQPGAAKDAFLCPTVLSPAASSANTSLPVCRRRRRRLSLVRRQHVGASSGATTSTTPAATATWRTRSARAARPVPDPWGRRCSGLGSGGGGSGKKAKKKQATAAGGVVARGLVQGVVTYTVMDNLTVSPMSAIFSITLLNTFGVRDLGDLQEKTVQLGYNEQEAVDFLFSLLALPVGTVAMLLGPDAMAGSVGELYRSVESLERSFTQPGADMDALLRPLVPPPAAAAAGPLLPDAATARPTTRCPSCGGRPPAASSGGVQVQLGPGRMILTPSAPAGGFVRGNMTYMVRDDLAVAPMSTISSISVFNALAVREIGAVEERTVQLGYTEALKILKASFESKTVLTDVFLRG</sequence>
<gene>
    <name evidence="2" type="ORF">URODEC1_LOCUS42997</name>
</gene>